<comment type="subcellular location">
    <subcellularLocation>
        <location evidence="4">Cell outer membrane</location>
        <topology evidence="4">Lipid-anchor</topology>
    </subcellularLocation>
</comment>
<feature type="region of interest" description="Disordered" evidence="5">
    <location>
        <begin position="152"/>
        <end position="182"/>
    </location>
</feature>
<evidence type="ECO:0000256" key="1">
    <source>
        <dbReference type="ARBA" id="ARBA00022729"/>
    </source>
</evidence>
<evidence type="ECO:0000259" key="6">
    <source>
        <dbReference type="Pfam" id="PF04355"/>
    </source>
</evidence>
<comment type="similarity">
    <text evidence="4">Belongs to the BamE family.</text>
</comment>
<dbReference type="InterPro" id="IPR037873">
    <property type="entry name" value="BamE-like"/>
</dbReference>
<protein>
    <recommendedName>
        <fullName evidence="4">Outer membrane protein assembly factor BamE</fullName>
    </recommendedName>
</protein>
<dbReference type="HAMAP" id="MF_00925">
    <property type="entry name" value="OM_assembly_BamE"/>
    <property type="match status" value="1"/>
</dbReference>
<keyword evidence="4" id="KW-0449">Lipoprotein</keyword>
<dbReference type="EMBL" id="JBBUTI010000008">
    <property type="protein sequence ID" value="MEK8047312.1"/>
    <property type="molecule type" value="Genomic_DNA"/>
</dbReference>
<dbReference type="InterPro" id="IPR026592">
    <property type="entry name" value="BamE"/>
</dbReference>
<keyword evidence="2 4" id="KW-0472">Membrane</keyword>
<comment type="subunit">
    <text evidence="4">Part of the Bam complex.</text>
</comment>
<evidence type="ECO:0000256" key="5">
    <source>
        <dbReference type="SAM" id="MobiDB-lite"/>
    </source>
</evidence>
<reference evidence="7 8" key="1">
    <citation type="submission" date="2024-04" db="EMBL/GenBank/DDBJ databases">
        <title>Novel species of the genus Ideonella isolated from streams.</title>
        <authorList>
            <person name="Lu H."/>
        </authorList>
    </citation>
    <scope>NUCLEOTIDE SEQUENCE [LARGE SCALE GENOMIC DNA]</scope>
    <source>
        <strain evidence="7 8">LYT19W</strain>
    </source>
</reference>
<accession>A0ABU9C9N8</accession>
<dbReference type="Pfam" id="PF04355">
    <property type="entry name" value="BamE"/>
    <property type="match status" value="1"/>
</dbReference>
<sequence>MRFLSYSRTAALAPVALALCLLGGCSTISNTLSNGITSVISPYRSDIVQGNVITREQMANIKPGTSRADVRDALGSPLIADAFHANRWDYVFTLRRPGVEQQRRAVVILFEGDKVASIDAPELPTELDFVASISRGAPSTNVRKLELTDEQRAELPAPKPVSAAAANQPQGAVRTYPPLEAP</sequence>
<evidence type="ECO:0000313" key="7">
    <source>
        <dbReference type="EMBL" id="MEK8047312.1"/>
    </source>
</evidence>
<dbReference type="Gene3D" id="3.30.1450.10">
    <property type="match status" value="1"/>
</dbReference>
<proteinExistence type="inferred from homology"/>
<gene>
    <name evidence="4" type="primary">bamE</name>
    <name evidence="7" type="ORF">AACH00_13205</name>
</gene>
<comment type="function">
    <text evidence="4">Part of the outer membrane protein assembly complex, which is involved in assembly and insertion of beta-barrel proteins into the outer membrane.</text>
</comment>
<evidence type="ECO:0000256" key="4">
    <source>
        <dbReference type="HAMAP-Rule" id="MF_00925"/>
    </source>
</evidence>
<keyword evidence="4" id="KW-0564">Palmitate</keyword>
<evidence type="ECO:0000313" key="8">
    <source>
        <dbReference type="Proteomes" id="UP001379945"/>
    </source>
</evidence>
<keyword evidence="1 4" id="KW-0732">Signal</keyword>
<keyword evidence="8" id="KW-1185">Reference proteome</keyword>
<evidence type="ECO:0000256" key="3">
    <source>
        <dbReference type="ARBA" id="ARBA00023237"/>
    </source>
</evidence>
<dbReference type="PANTHER" id="PTHR37482:SF1">
    <property type="entry name" value="OUTER MEMBRANE PROTEIN ASSEMBLY FACTOR BAME"/>
    <property type="match status" value="1"/>
</dbReference>
<feature type="domain" description="Outer membrane protein assembly factor BamE" evidence="6">
    <location>
        <begin position="50"/>
        <end position="117"/>
    </location>
</feature>
<dbReference type="Proteomes" id="UP001379945">
    <property type="component" value="Unassembled WGS sequence"/>
</dbReference>
<dbReference type="PANTHER" id="PTHR37482">
    <property type="entry name" value="OUTER MEMBRANE PROTEIN ASSEMBLY FACTOR BAME"/>
    <property type="match status" value="1"/>
</dbReference>
<dbReference type="PROSITE" id="PS51257">
    <property type="entry name" value="PROKAR_LIPOPROTEIN"/>
    <property type="match status" value="1"/>
</dbReference>
<comment type="caution">
    <text evidence="7">The sequence shown here is derived from an EMBL/GenBank/DDBJ whole genome shotgun (WGS) entry which is preliminary data.</text>
</comment>
<evidence type="ECO:0000256" key="2">
    <source>
        <dbReference type="ARBA" id="ARBA00023136"/>
    </source>
</evidence>
<organism evidence="7 8">
    <name type="scientific">Ideonella margarita</name>
    <dbReference type="NCBI Taxonomy" id="2984191"/>
    <lineage>
        <taxon>Bacteria</taxon>
        <taxon>Pseudomonadati</taxon>
        <taxon>Pseudomonadota</taxon>
        <taxon>Betaproteobacteria</taxon>
        <taxon>Burkholderiales</taxon>
        <taxon>Sphaerotilaceae</taxon>
        <taxon>Ideonella</taxon>
    </lineage>
</organism>
<keyword evidence="3 4" id="KW-0998">Cell outer membrane</keyword>
<dbReference type="InterPro" id="IPR007450">
    <property type="entry name" value="BamE_dom"/>
</dbReference>
<dbReference type="RefSeq" id="WP_341399615.1">
    <property type="nucleotide sequence ID" value="NZ_JBBUTI010000008.1"/>
</dbReference>
<name>A0ABU9C9N8_9BURK</name>